<evidence type="ECO:0000256" key="1">
    <source>
        <dbReference type="ARBA" id="ARBA00022908"/>
    </source>
</evidence>
<evidence type="ECO:0000313" key="8">
    <source>
        <dbReference type="Proteomes" id="UP000243507"/>
    </source>
</evidence>
<proteinExistence type="predicted"/>
<dbReference type="InterPro" id="IPR010998">
    <property type="entry name" value="Integrase_recombinase_N"/>
</dbReference>
<dbReference type="GO" id="GO:0015074">
    <property type="term" value="P:DNA integration"/>
    <property type="evidence" value="ECO:0007669"/>
    <property type="project" value="UniProtKB-KW"/>
</dbReference>
<protein>
    <recommendedName>
        <fullName evidence="6">Core-binding (CB) domain-containing protein</fullName>
    </recommendedName>
</protein>
<evidence type="ECO:0000259" key="6">
    <source>
        <dbReference type="PROSITE" id="PS51900"/>
    </source>
</evidence>
<dbReference type="Gene3D" id="1.10.150.130">
    <property type="match status" value="1"/>
</dbReference>
<keyword evidence="1" id="KW-0229">DNA integration</keyword>
<organism evidence="7 8">
    <name type="scientific">Pseudothioclava arenosa</name>
    <dbReference type="NCBI Taxonomy" id="1795308"/>
    <lineage>
        <taxon>Bacteria</taxon>
        <taxon>Pseudomonadati</taxon>
        <taxon>Pseudomonadota</taxon>
        <taxon>Alphaproteobacteria</taxon>
        <taxon>Rhodobacterales</taxon>
        <taxon>Paracoccaceae</taxon>
        <taxon>Pseudothioclava</taxon>
    </lineage>
</organism>
<keyword evidence="3" id="KW-0233">DNA recombination</keyword>
<dbReference type="Proteomes" id="UP000243507">
    <property type="component" value="Unassembled WGS sequence"/>
</dbReference>
<dbReference type="GO" id="GO:0003677">
    <property type="term" value="F:DNA binding"/>
    <property type="evidence" value="ECO:0007669"/>
    <property type="project" value="UniProtKB-UniRule"/>
</dbReference>
<dbReference type="InterPro" id="IPR011010">
    <property type="entry name" value="DNA_brk_join_enz"/>
</dbReference>
<feature type="signal peptide" evidence="5">
    <location>
        <begin position="1"/>
        <end position="21"/>
    </location>
</feature>
<evidence type="ECO:0000256" key="5">
    <source>
        <dbReference type="SAM" id="SignalP"/>
    </source>
</evidence>
<dbReference type="SUPFAM" id="SSF56349">
    <property type="entry name" value="DNA breaking-rejoining enzymes"/>
    <property type="match status" value="1"/>
</dbReference>
<dbReference type="SUPFAM" id="SSF51004">
    <property type="entry name" value="C-terminal (heme d1) domain of cytochrome cd1-nitrite reductase"/>
    <property type="match status" value="1"/>
</dbReference>
<dbReference type="Gene3D" id="1.10.443.10">
    <property type="entry name" value="Intergrase catalytic core"/>
    <property type="match status" value="1"/>
</dbReference>
<dbReference type="OrthoDB" id="7222937at2"/>
<dbReference type="GO" id="GO:0006310">
    <property type="term" value="P:DNA recombination"/>
    <property type="evidence" value="ECO:0007669"/>
    <property type="project" value="UniProtKB-KW"/>
</dbReference>
<evidence type="ECO:0000313" key="7">
    <source>
        <dbReference type="EMBL" id="PCD76223.1"/>
    </source>
</evidence>
<gene>
    <name evidence="7" type="ORF">CLN94_10385</name>
</gene>
<dbReference type="InterPro" id="IPR027372">
    <property type="entry name" value="Phytase-like_dom"/>
</dbReference>
<dbReference type="CDD" id="cd01184">
    <property type="entry name" value="INT_C_like_1"/>
    <property type="match status" value="1"/>
</dbReference>
<evidence type="ECO:0000256" key="3">
    <source>
        <dbReference type="ARBA" id="ARBA00023172"/>
    </source>
</evidence>
<dbReference type="InterPro" id="IPR052956">
    <property type="entry name" value="Mesenchyme-surface_protein"/>
</dbReference>
<dbReference type="PANTHER" id="PTHR46928">
    <property type="entry name" value="MESENCHYME-SPECIFIC CELL SURFACE GLYCOPROTEIN"/>
    <property type="match status" value="1"/>
</dbReference>
<dbReference type="AlphaFoldDB" id="A0A2A4CJM1"/>
<feature type="domain" description="Core-binding (CB)" evidence="6">
    <location>
        <begin position="706"/>
        <end position="816"/>
    </location>
</feature>
<keyword evidence="2 4" id="KW-0238">DNA-binding</keyword>
<dbReference type="Gene3D" id="2.130.10.10">
    <property type="entry name" value="YVTN repeat-like/Quinoprotein amine dehydrogenase"/>
    <property type="match status" value="1"/>
</dbReference>
<evidence type="ECO:0000256" key="4">
    <source>
        <dbReference type="PROSITE-ProRule" id="PRU01248"/>
    </source>
</evidence>
<dbReference type="PROSITE" id="PS51900">
    <property type="entry name" value="CB"/>
    <property type="match status" value="1"/>
</dbReference>
<dbReference type="PANTHER" id="PTHR46928:SF1">
    <property type="entry name" value="MESENCHYME-SPECIFIC CELL SURFACE GLYCOPROTEIN"/>
    <property type="match status" value="1"/>
</dbReference>
<dbReference type="EMBL" id="NTJD01000007">
    <property type="protein sequence ID" value="PCD76223.1"/>
    <property type="molecule type" value="Genomic_DNA"/>
</dbReference>
<dbReference type="InterPro" id="IPR044068">
    <property type="entry name" value="CB"/>
</dbReference>
<name>A0A2A4CJM1_9RHOB</name>
<feature type="chain" id="PRO_5012042615" description="Core-binding (CB) domain-containing protein" evidence="5">
    <location>
        <begin position="22"/>
        <end position="1067"/>
    </location>
</feature>
<dbReference type="InterPro" id="IPR013762">
    <property type="entry name" value="Integrase-like_cat_sf"/>
</dbReference>
<dbReference type="InterPro" id="IPR011048">
    <property type="entry name" value="Haem_d1_sf"/>
</dbReference>
<keyword evidence="5" id="KW-0732">Signal</keyword>
<dbReference type="InterPro" id="IPR015943">
    <property type="entry name" value="WD40/YVTN_repeat-like_dom_sf"/>
</dbReference>
<sequence>MLLTRLCLTSALALCAQGAMAEMSFNRIASFATVDNMAEADDHGRESSAEIIAASPDGMTLVYTDSPLGVIARIDITDPRAPKPLGTVAMGGEPTAVSVAGPNALVAVNTSESYTAPSGKLVTVDLASGEIRGECDLGGQPDSTAVAPDGSFLAIAIENERDEDAGDGRVGQMPEGWLVKLPLSKGTPDCAALQKIAMTGLAEIAPEDPEPEFVDVNTSGEIAVTMQENNHIVVIGADGSIAAHFPAGSVDLTGIDTTDERGALIFSQEQPGRLREPDGLGWIDDNHFITANEGDMDGGSRGFTVFRKDGTVVYESGPELEYEIVRIGHYPDKRSDAKGVEPEGMEIARFGETTFAFILSERGSIAAVYDVTDPSAPKLRQLLPSGIAPEGVMAIPSRNLLVTANEADLIEDGGARAHVMIYEYQDAPPAYPQLTSAGTETLIGWGALSGLTALDGKLYAVNDSFYGYQPTIFEIDPTQVPARITRAIRVTRAGWPAQKLDLEGIVADGEGGFWLASEGRTDRLVPHALYHVNAEGEIKADQENAVWDHYTASIERDDVERLHRPTEETLEAAKADLIETVQTSEIDLTDPLALLDVTLDYQVLKETSKISAAARSVKLADMRKHLTKGETALIASEVNEYLRANKLIAEPGSPGWLSLARAMMRAEIEALQRTLERDKGDYTGQPHDPLVKPATGARRELAKPGETIMEVFEIFAAENKNGVAQDRINQSRRDVGIFVQMVGASFPISRITKVEVREWKQLLKKYPVKATETKVFAGMNIHQIVKANEKEGKPVIADRTVNRYLSSLSALLSWSEENGYIDRNPVEKMMLKKESSTPTLPYTSDQLNKLFSSPWFAGCQSADEWRNVAKPGNVLIRDHRFWVPLIMLFSSARPGEIGQLAVTDVRELHGHWIMHITTEGDETEEGKSVKTEGSMRVVPVHPELIRFGFLSYHEQRVKEGGSQLFPGAKRNERGQMMADVSREFGRYMTRIGLKEGRGLSLYSFRHGATDALRRAGYLDKEFGFILGHAEPSMTGRYGIMPQGILEQRVELINAIAYPGLNLDHLAA</sequence>
<evidence type="ECO:0000256" key="2">
    <source>
        <dbReference type="ARBA" id="ARBA00023125"/>
    </source>
</evidence>
<dbReference type="Pfam" id="PF13449">
    <property type="entry name" value="Phytase-like"/>
    <property type="match status" value="1"/>
</dbReference>
<comment type="caution">
    <text evidence="7">The sequence shown here is derived from an EMBL/GenBank/DDBJ whole genome shotgun (WGS) entry which is preliminary data.</text>
</comment>
<keyword evidence="8" id="KW-1185">Reference proteome</keyword>
<accession>A0A2A4CJM1</accession>
<reference evidence="7 8" key="1">
    <citation type="submission" date="2017-09" db="EMBL/GenBank/DDBJ databases">
        <title>A multilocus sequence analysis scheme for characterization of bacteria in the genus Thioclava.</title>
        <authorList>
            <person name="Liu Y."/>
            <person name="Shao Z."/>
        </authorList>
    </citation>
    <scope>NUCLEOTIDE SEQUENCE [LARGE SCALE GENOMIC DNA]</scope>
    <source>
        <strain evidence="7 8">CAU 1312</strain>
    </source>
</reference>